<evidence type="ECO:0000313" key="1">
    <source>
        <dbReference type="EMBL" id="KAJ8671498.1"/>
    </source>
</evidence>
<name>A0ACC2NJX7_9HYME</name>
<dbReference type="EMBL" id="CM056743">
    <property type="protein sequence ID" value="KAJ8671498.1"/>
    <property type="molecule type" value="Genomic_DNA"/>
</dbReference>
<sequence>MDSSPVEPVEGGTAMVNFSDQARLIVEKDTLPEKSADLLSEDVVPTMLWSIWSMLRKTLGTREDVDLSRFLSLKSFVKNTNKGYKPKKAAVFRWNHIMRFMTEAPERTELAKQVILIYGICGCLRCDGILNIKVKDVEDLGDKLLVSVNDNKNEYSGQFIIGPLFYQKVKKYMVLRRPHVTTDRFFIKYVNGECFNQPIGIHKIGEVPSYIAKYLGLPNQEEFTGHSLRRTSATLVAQVLFPNAQVVSTAGNFATPTEATISIINSTPSTSAFIPVVIPIPSCSDQSLLRNDIVTETDPLLDLIQPDDASAPELKSKESTDPETSLLLIQRPDESSNNEFQVDWSDFAEDFDKGNSSLTSKGVSTTTEQKIIPVSESFDSTSLNQSPSKNVQVHFVIAKNKQICIPTTLESKPNSANKKFFNKPSVTLDFGNQSNDPTPTLKKRRLDNCSTNQTNNNVTSRSQIHTSEFDDCCFRNCQFNDCNYAKNVNKHAQNENNNVSPEPERDNTKLKKCTFDNCVFDFCDRTG</sequence>
<organism evidence="1 2">
    <name type="scientific">Eretmocerus hayati</name>
    <dbReference type="NCBI Taxonomy" id="131215"/>
    <lineage>
        <taxon>Eukaryota</taxon>
        <taxon>Metazoa</taxon>
        <taxon>Ecdysozoa</taxon>
        <taxon>Arthropoda</taxon>
        <taxon>Hexapoda</taxon>
        <taxon>Insecta</taxon>
        <taxon>Pterygota</taxon>
        <taxon>Neoptera</taxon>
        <taxon>Endopterygota</taxon>
        <taxon>Hymenoptera</taxon>
        <taxon>Apocrita</taxon>
        <taxon>Proctotrupomorpha</taxon>
        <taxon>Chalcidoidea</taxon>
        <taxon>Aphelinidae</taxon>
        <taxon>Aphelininae</taxon>
        <taxon>Eretmocerus</taxon>
    </lineage>
</organism>
<reference evidence="1" key="1">
    <citation type="submission" date="2023-04" db="EMBL/GenBank/DDBJ databases">
        <title>A chromosome-level genome assembly of the parasitoid wasp Eretmocerus hayati.</title>
        <authorList>
            <person name="Zhong Y."/>
            <person name="Liu S."/>
            <person name="Liu Y."/>
        </authorList>
    </citation>
    <scope>NUCLEOTIDE SEQUENCE</scope>
    <source>
        <strain evidence="1">ZJU_SS_LIU_2023</strain>
    </source>
</reference>
<evidence type="ECO:0000313" key="2">
    <source>
        <dbReference type="Proteomes" id="UP001239111"/>
    </source>
</evidence>
<proteinExistence type="predicted"/>
<comment type="caution">
    <text evidence="1">The sequence shown here is derived from an EMBL/GenBank/DDBJ whole genome shotgun (WGS) entry which is preliminary data.</text>
</comment>
<protein>
    <submittedName>
        <fullName evidence="1">Uncharacterized protein</fullName>
    </submittedName>
</protein>
<keyword evidence="2" id="KW-1185">Reference proteome</keyword>
<gene>
    <name evidence="1" type="ORF">QAD02_002757</name>
</gene>
<dbReference type="Proteomes" id="UP001239111">
    <property type="component" value="Chromosome 3"/>
</dbReference>
<accession>A0ACC2NJX7</accession>